<dbReference type="InterPro" id="IPR036465">
    <property type="entry name" value="vWFA_dom_sf"/>
</dbReference>
<reference evidence="2" key="1">
    <citation type="journal article" date="2015" name="Nature">
        <title>Complex archaea that bridge the gap between prokaryotes and eukaryotes.</title>
        <authorList>
            <person name="Spang A."/>
            <person name="Saw J.H."/>
            <person name="Jorgensen S.L."/>
            <person name="Zaremba-Niedzwiedzka K."/>
            <person name="Martijn J."/>
            <person name="Lind A.E."/>
            <person name="van Eijk R."/>
            <person name="Schleper C."/>
            <person name="Guy L."/>
            <person name="Ettema T.J."/>
        </authorList>
    </citation>
    <scope>NUCLEOTIDE SEQUENCE</scope>
</reference>
<gene>
    <name evidence="2" type="ORF">LCGC14_3050610</name>
</gene>
<name>A0A0F8YUT7_9ZZZZ</name>
<evidence type="ECO:0000313" key="2">
    <source>
        <dbReference type="EMBL" id="KKK57824.1"/>
    </source>
</evidence>
<protein>
    <recommendedName>
        <fullName evidence="1">VWFA domain-containing protein</fullName>
    </recommendedName>
</protein>
<proteinExistence type="predicted"/>
<dbReference type="Gene3D" id="3.40.50.410">
    <property type="entry name" value="von Willebrand factor, type A domain"/>
    <property type="match status" value="1"/>
</dbReference>
<dbReference type="InterPro" id="IPR002035">
    <property type="entry name" value="VWF_A"/>
</dbReference>
<organism evidence="2">
    <name type="scientific">marine sediment metagenome</name>
    <dbReference type="NCBI Taxonomy" id="412755"/>
    <lineage>
        <taxon>unclassified sequences</taxon>
        <taxon>metagenomes</taxon>
        <taxon>ecological metagenomes</taxon>
    </lineage>
</organism>
<dbReference type="EMBL" id="LAZR01064282">
    <property type="protein sequence ID" value="KKK57824.1"/>
    <property type="molecule type" value="Genomic_DNA"/>
</dbReference>
<evidence type="ECO:0000259" key="1">
    <source>
        <dbReference type="Pfam" id="PF13519"/>
    </source>
</evidence>
<dbReference type="AlphaFoldDB" id="A0A0F8YUT7"/>
<sequence>MTSSLDKPRKFLQRRGYNKKTSLAKVESALVVCLDCSGSMGKGSKMTTAWNAFKQELVPNLGSVDLGVLCFPNPEDWVQKFAWRPTPVKLPDLDQLGMPRPAGGTPMLAGLTEARKWLKEHVKRARIILITDGQAGDANNEKIISEAGSWGIPIDCVGIWGQYASRFESYDKEFLEELAEVTGGLFKEVKDIATLNQFIKQLSPAERPMLMAPK</sequence>
<accession>A0A0F8YUT7</accession>
<dbReference type="Pfam" id="PF13519">
    <property type="entry name" value="VWA_2"/>
    <property type="match status" value="1"/>
</dbReference>
<feature type="domain" description="VWFA" evidence="1">
    <location>
        <begin position="30"/>
        <end position="134"/>
    </location>
</feature>
<dbReference type="CDD" id="cd00198">
    <property type="entry name" value="vWFA"/>
    <property type="match status" value="1"/>
</dbReference>
<comment type="caution">
    <text evidence="2">The sequence shown here is derived from an EMBL/GenBank/DDBJ whole genome shotgun (WGS) entry which is preliminary data.</text>
</comment>
<dbReference type="SUPFAM" id="SSF53300">
    <property type="entry name" value="vWA-like"/>
    <property type="match status" value="1"/>
</dbReference>